<reference evidence="5 6" key="1">
    <citation type="submission" date="2020-08" db="EMBL/GenBank/DDBJ databases">
        <title>Genomic Encyclopedia of Type Strains, Phase IV (KMG-IV): sequencing the most valuable type-strain genomes for metagenomic binning, comparative biology and taxonomic classification.</title>
        <authorList>
            <person name="Goeker M."/>
        </authorList>
    </citation>
    <scope>NUCLEOTIDE SEQUENCE [LARGE SCALE GENOMIC DNA]</scope>
    <source>
        <strain evidence="5 6">DSM 26385</strain>
    </source>
</reference>
<gene>
    <name evidence="5" type="ORF">GGQ66_002524</name>
</gene>
<comment type="caution">
    <text evidence="5">The sequence shown here is derived from an EMBL/GenBank/DDBJ whole genome shotgun (WGS) entry which is preliminary data.</text>
</comment>
<dbReference type="SUPFAM" id="SSF111369">
    <property type="entry name" value="HlyD-like secretion proteins"/>
    <property type="match status" value="1"/>
</dbReference>
<dbReference type="PANTHER" id="PTHR30469">
    <property type="entry name" value="MULTIDRUG RESISTANCE PROTEIN MDTA"/>
    <property type="match status" value="1"/>
</dbReference>
<dbReference type="NCBIfam" id="TIGR01730">
    <property type="entry name" value="RND_mfp"/>
    <property type="match status" value="1"/>
</dbReference>
<organism evidence="5 6">
    <name type="scientific">Allorhizobium borbori</name>
    <dbReference type="NCBI Taxonomy" id="485907"/>
    <lineage>
        <taxon>Bacteria</taxon>
        <taxon>Pseudomonadati</taxon>
        <taxon>Pseudomonadota</taxon>
        <taxon>Alphaproteobacteria</taxon>
        <taxon>Hyphomicrobiales</taxon>
        <taxon>Rhizobiaceae</taxon>
        <taxon>Rhizobium/Agrobacterium group</taxon>
        <taxon>Allorhizobium</taxon>
    </lineage>
</organism>
<sequence length="328" mass="34784">MATKLLPRILVLAAVSATLPGLALADGFRVEPVTMPEWKAVYGRVEARDTVAARARIGGTILSLKVTEGDRVAAGDVIATVQDDKLEFQVKAVDAQLAGLTASLDNARAELARGEELIKRGVTTAQRLDQLRTQVDLVVNQIAAAEAQRAVLQEQQREGSVLAPVDGVVLTVPITRDTVIMAGETVATIGGGGFFLRLAIPERHTALLTKDALLKIEGGAGREVEGKLARIYPEIDNGRVIADVDVADLPEGFVNKRLLVRVPIGERQAILVPAAAVVRRFGIDYISVRAGDTTAERSVVAGERMTVAGKPMVVVLTGIEVGDEVVTP</sequence>
<feature type="domain" description="Multidrug resistance protein MdtA-like barrel-sandwich hybrid" evidence="4">
    <location>
        <begin position="50"/>
        <end position="187"/>
    </location>
</feature>
<dbReference type="RefSeq" id="WP_237358897.1">
    <property type="nucleotide sequence ID" value="NZ_JACIDU010000009.1"/>
</dbReference>
<keyword evidence="6" id="KW-1185">Reference proteome</keyword>
<comment type="similarity">
    <text evidence="1">Belongs to the membrane fusion protein (MFP) (TC 8.A.1) family.</text>
</comment>
<evidence type="ECO:0000259" key="4">
    <source>
        <dbReference type="Pfam" id="PF25917"/>
    </source>
</evidence>
<feature type="coiled-coil region" evidence="2">
    <location>
        <begin position="90"/>
        <end position="155"/>
    </location>
</feature>
<dbReference type="Gene3D" id="1.10.287.470">
    <property type="entry name" value="Helix hairpin bin"/>
    <property type="match status" value="1"/>
</dbReference>
<dbReference type="EMBL" id="JACIDU010000009">
    <property type="protein sequence ID" value="MBB4103956.1"/>
    <property type="molecule type" value="Genomic_DNA"/>
</dbReference>
<proteinExistence type="inferred from homology"/>
<dbReference type="PANTHER" id="PTHR30469:SF15">
    <property type="entry name" value="HLYD FAMILY OF SECRETION PROTEINS"/>
    <property type="match status" value="1"/>
</dbReference>
<evidence type="ECO:0000256" key="1">
    <source>
        <dbReference type="ARBA" id="ARBA00009477"/>
    </source>
</evidence>
<dbReference type="InterPro" id="IPR058625">
    <property type="entry name" value="MdtA-like_BSH"/>
</dbReference>
<dbReference type="GO" id="GO:1990281">
    <property type="term" value="C:efflux pump complex"/>
    <property type="evidence" value="ECO:0007669"/>
    <property type="project" value="TreeGrafter"/>
</dbReference>
<evidence type="ECO:0000256" key="3">
    <source>
        <dbReference type="SAM" id="SignalP"/>
    </source>
</evidence>
<keyword evidence="3" id="KW-0732">Signal</keyword>
<dbReference type="GO" id="GO:0015562">
    <property type="term" value="F:efflux transmembrane transporter activity"/>
    <property type="evidence" value="ECO:0007669"/>
    <property type="project" value="TreeGrafter"/>
</dbReference>
<evidence type="ECO:0000313" key="6">
    <source>
        <dbReference type="Proteomes" id="UP000584824"/>
    </source>
</evidence>
<feature type="chain" id="PRO_5030743222" evidence="3">
    <location>
        <begin position="26"/>
        <end position="328"/>
    </location>
</feature>
<keyword evidence="2" id="KW-0175">Coiled coil</keyword>
<dbReference type="InterPro" id="IPR006143">
    <property type="entry name" value="RND_pump_MFP"/>
</dbReference>
<dbReference type="Proteomes" id="UP000584824">
    <property type="component" value="Unassembled WGS sequence"/>
</dbReference>
<dbReference type="Gene3D" id="2.40.50.100">
    <property type="match status" value="1"/>
</dbReference>
<evidence type="ECO:0000256" key="2">
    <source>
        <dbReference type="SAM" id="Coils"/>
    </source>
</evidence>
<dbReference type="Gene3D" id="2.40.420.20">
    <property type="match status" value="1"/>
</dbReference>
<dbReference type="Pfam" id="PF25917">
    <property type="entry name" value="BSH_RND"/>
    <property type="match status" value="1"/>
</dbReference>
<name>A0A7W6P2L3_9HYPH</name>
<dbReference type="AlphaFoldDB" id="A0A7W6P2L3"/>
<feature type="signal peptide" evidence="3">
    <location>
        <begin position="1"/>
        <end position="25"/>
    </location>
</feature>
<accession>A0A7W6P2L3</accession>
<protein>
    <submittedName>
        <fullName evidence="5">RND family efflux transporter MFP subunit</fullName>
    </submittedName>
</protein>
<evidence type="ECO:0000313" key="5">
    <source>
        <dbReference type="EMBL" id="MBB4103956.1"/>
    </source>
</evidence>